<dbReference type="Proteomes" id="UP000257109">
    <property type="component" value="Unassembled WGS sequence"/>
</dbReference>
<feature type="non-terminal residue" evidence="1">
    <location>
        <position position="1"/>
    </location>
</feature>
<dbReference type="AlphaFoldDB" id="A0A371EUY5"/>
<comment type="caution">
    <text evidence="1">The sequence shown here is derived from an EMBL/GenBank/DDBJ whole genome shotgun (WGS) entry which is preliminary data.</text>
</comment>
<sequence>ASARSLHVLMRPHFRLTYQLGVAPVDSGVRALFVLIKLYEIKLLHTRIFLKRKLYTLRMGESMLVIDQINHLNTLFSQLTMSDFNIAENQCAKLLFQI</sequence>
<accession>A0A371EUY5</accession>
<organism evidence="1 2">
    <name type="scientific">Mucuna pruriens</name>
    <name type="common">Velvet bean</name>
    <name type="synonym">Dolichos pruriens</name>
    <dbReference type="NCBI Taxonomy" id="157652"/>
    <lineage>
        <taxon>Eukaryota</taxon>
        <taxon>Viridiplantae</taxon>
        <taxon>Streptophyta</taxon>
        <taxon>Embryophyta</taxon>
        <taxon>Tracheophyta</taxon>
        <taxon>Spermatophyta</taxon>
        <taxon>Magnoliopsida</taxon>
        <taxon>eudicotyledons</taxon>
        <taxon>Gunneridae</taxon>
        <taxon>Pentapetalae</taxon>
        <taxon>rosids</taxon>
        <taxon>fabids</taxon>
        <taxon>Fabales</taxon>
        <taxon>Fabaceae</taxon>
        <taxon>Papilionoideae</taxon>
        <taxon>50 kb inversion clade</taxon>
        <taxon>NPAAA clade</taxon>
        <taxon>indigoferoid/millettioid clade</taxon>
        <taxon>Phaseoleae</taxon>
        <taxon>Mucuna</taxon>
    </lineage>
</organism>
<protein>
    <submittedName>
        <fullName evidence="1">Uncharacterized protein</fullName>
    </submittedName>
</protein>
<reference evidence="1" key="1">
    <citation type="submission" date="2018-05" db="EMBL/GenBank/DDBJ databases">
        <title>Draft genome of Mucuna pruriens seed.</title>
        <authorList>
            <person name="Nnadi N.E."/>
            <person name="Vos R."/>
            <person name="Hasami M.H."/>
            <person name="Devisetty U.K."/>
            <person name="Aguiy J.C."/>
        </authorList>
    </citation>
    <scope>NUCLEOTIDE SEQUENCE [LARGE SCALE GENOMIC DNA]</scope>
    <source>
        <strain evidence="1">JCA_2017</strain>
    </source>
</reference>
<evidence type="ECO:0000313" key="2">
    <source>
        <dbReference type="Proteomes" id="UP000257109"/>
    </source>
</evidence>
<dbReference type="EMBL" id="QJKJ01011932">
    <property type="protein sequence ID" value="RDX69875.1"/>
    <property type="molecule type" value="Genomic_DNA"/>
</dbReference>
<proteinExistence type="predicted"/>
<gene>
    <name evidence="1" type="ORF">CR513_50958</name>
</gene>
<name>A0A371EUY5_MUCPR</name>
<keyword evidence="2" id="KW-1185">Reference proteome</keyword>
<dbReference type="OrthoDB" id="1422334at2759"/>
<evidence type="ECO:0000313" key="1">
    <source>
        <dbReference type="EMBL" id="RDX69875.1"/>
    </source>
</evidence>